<gene>
    <name evidence="2" type="ORF">E1750_06675</name>
</gene>
<evidence type="ECO:0000256" key="1">
    <source>
        <dbReference type="SAM" id="SignalP"/>
    </source>
</evidence>
<keyword evidence="3" id="KW-1185">Reference proteome</keyword>
<dbReference type="PROSITE" id="PS51257">
    <property type="entry name" value="PROKAR_LIPOPROTEIN"/>
    <property type="match status" value="1"/>
</dbReference>
<proteinExistence type="predicted"/>
<keyword evidence="1" id="KW-0732">Signal</keyword>
<feature type="signal peptide" evidence="1">
    <location>
        <begin position="1"/>
        <end position="22"/>
    </location>
</feature>
<dbReference type="RefSeq" id="WP_133276026.1">
    <property type="nucleotide sequence ID" value="NZ_CP037933.1"/>
</dbReference>
<evidence type="ECO:0008006" key="4">
    <source>
        <dbReference type="Google" id="ProtNLM"/>
    </source>
</evidence>
<evidence type="ECO:0000313" key="3">
    <source>
        <dbReference type="Proteomes" id="UP000291124"/>
    </source>
</evidence>
<accession>A0A4V1AGL9</accession>
<dbReference type="InterPro" id="IPR011990">
    <property type="entry name" value="TPR-like_helical_dom_sf"/>
</dbReference>
<feature type="chain" id="PRO_5020815061" description="Tetratricopeptide repeat protein" evidence="1">
    <location>
        <begin position="23"/>
        <end position="315"/>
    </location>
</feature>
<dbReference type="EMBL" id="CP037933">
    <property type="protein sequence ID" value="QBN18502.1"/>
    <property type="molecule type" value="Genomic_DNA"/>
</dbReference>
<reference evidence="3" key="1">
    <citation type="submission" date="2019-03" db="EMBL/GenBank/DDBJ databases">
        <title>Flavobacterium sp.</title>
        <authorList>
            <person name="Kim H."/>
        </authorList>
    </citation>
    <scope>NUCLEOTIDE SEQUENCE [LARGE SCALE GENOMIC DNA]</scope>
    <source>
        <strain evidence="3">GS13</strain>
    </source>
</reference>
<organism evidence="2 3">
    <name type="scientific">Flavobacterium nackdongense</name>
    <dbReference type="NCBI Taxonomy" id="2547394"/>
    <lineage>
        <taxon>Bacteria</taxon>
        <taxon>Pseudomonadati</taxon>
        <taxon>Bacteroidota</taxon>
        <taxon>Flavobacteriia</taxon>
        <taxon>Flavobacteriales</taxon>
        <taxon>Flavobacteriaceae</taxon>
        <taxon>Flavobacterium</taxon>
    </lineage>
</organism>
<sequence length="315" mass="37305">MRNLKITTFFLLILLFSCKENAPDMTFEKSHIAMHQEDEKISEEMRNFEVVLTKLYRESEKNPNRVLLKIDSLFTANQNKTDKYKSQIKPNIDQSLHSFKAELFYHIGKYKESIRELNFEDDKTGNTAISYAANYVKLKDFKTAKSFIDSIGNSNGDYYAIGNYYESIGDKTSALKTYKYGLKDDKSRKHFIYYIWTQKRVDELEKNKPLLNEIFFPTGNPNFEICEICNVDNEKRHKITQLLIKMPENQHWSSTTILESPYDTGKSYYWIRVEAENKELNYYVDQKTFEIKYFNPKTKTLKTLEEWRKGNKNGL</sequence>
<protein>
    <recommendedName>
        <fullName evidence="4">Tetratricopeptide repeat protein</fullName>
    </recommendedName>
</protein>
<dbReference type="OrthoDB" id="1330121at2"/>
<dbReference type="SUPFAM" id="SSF48452">
    <property type="entry name" value="TPR-like"/>
    <property type="match status" value="1"/>
</dbReference>
<dbReference type="KEGG" id="fnk:E1750_06675"/>
<dbReference type="AlphaFoldDB" id="A0A4V1AGL9"/>
<evidence type="ECO:0000313" key="2">
    <source>
        <dbReference type="EMBL" id="QBN18502.1"/>
    </source>
</evidence>
<name>A0A4V1AGL9_9FLAO</name>
<dbReference type="Proteomes" id="UP000291124">
    <property type="component" value="Chromosome"/>
</dbReference>